<reference evidence="3" key="1">
    <citation type="journal article" date="2012" name="PLoS Genet.">
        <title>The genomes of the fungal plant pathogens Cladosporium fulvum and Dothistroma septosporum reveal adaptation to different hosts and lifestyles but also signatures of common ancestry.</title>
        <authorList>
            <person name="de Wit P.J.G.M."/>
            <person name="van der Burgt A."/>
            <person name="Oekmen B."/>
            <person name="Stergiopoulos I."/>
            <person name="Abd-Elsalam K.A."/>
            <person name="Aerts A.L."/>
            <person name="Bahkali A.H."/>
            <person name="Beenen H.G."/>
            <person name="Chettri P."/>
            <person name="Cox M.P."/>
            <person name="Datema E."/>
            <person name="de Vries R.P."/>
            <person name="Dhillon B."/>
            <person name="Ganley A.R."/>
            <person name="Griffiths S.A."/>
            <person name="Guo Y."/>
            <person name="Hamelin R.C."/>
            <person name="Henrissat B."/>
            <person name="Kabir M.S."/>
            <person name="Jashni M.K."/>
            <person name="Kema G."/>
            <person name="Klaubauf S."/>
            <person name="Lapidus A."/>
            <person name="Levasseur A."/>
            <person name="Lindquist E."/>
            <person name="Mehrabi R."/>
            <person name="Ohm R.A."/>
            <person name="Owen T.J."/>
            <person name="Salamov A."/>
            <person name="Schwelm A."/>
            <person name="Schijlen E."/>
            <person name="Sun H."/>
            <person name="van den Burg H.A."/>
            <person name="van Ham R.C.H.J."/>
            <person name="Zhang S."/>
            <person name="Goodwin S.B."/>
            <person name="Grigoriev I.V."/>
            <person name="Collemare J."/>
            <person name="Bradshaw R.E."/>
        </authorList>
    </citation>
    <scope>NUCLEOTIDE SEQUENCE [LARGE SCALE GENOMIC DNA]</scope>
    <source>
        <strain evidence="3">NZE10 / CBS 128990</strain>
    </source>
</reference>
<sequence>MCTAGQILVHLGRKAGILRPTRPVTLWFCAHQPAVQGLDCTGVAVHGHHGRGDWTARVSRHPDHHACRLKQLSVQAPKIVVVCGQSGGRQALFDEVIQLVLEGWGEIAEPAHLPVARSAMATHADDDRGGGVRHRSAYRGRPSQTISC</sequence>
<accession>N1Q4M5</accession>
<gene>
    <name evidence="2" type="ORF">DOTSEDRAFT_69008</name>
</gene>
<feature type="region of interest" description="Disordered" evidence="1">
    <location>
        <begin position="122"/>
        <end position="148"/>
    </location>
</feature>
<evidence type="ECO:0000313" key="3">
    <source>
        <dbReference type="Proteomes" id="UP000016933"/>
    </source>
</evidence>
<name>N1Q4M5_DOTSN</name>
<protein>
    <submittedName>
        <fullName evidence="2">Uncharacterized protein</fullName>
    </submittedName>
</protein>
<evidence type="ECO:0000313" key="2">
    <source>
        <dbReference type="EMBL" id="EME50333.1"/>
    </source>
</evidence>
<dbReference type="AlphaFoldDB" id="N1Q4M5"/>
<dbReference type="EMBL" id="KB446535">
    <property type="protein sequence ID" value="EME50333.1"/>
    <property type="molecule type" value="Genomic_DNA"/>
</dbReference>
<reference evidence="2 3" key="2">
    <citation type="journal article" date="2012" name="PLoS Pathog.">
        <title>Diverse lifestyles and strategies of plant pathogenesis encoded in the genomes of eighteen Dothideomycetes fungi.</title>
        <authorList>
            <person name="Ohm R.A."/>
            <person name="Feau N."/>
            <person name="Henrissat B."/>
            <person name="Schoch C.L."/>
            <person name="Horwitz B.A."/>
            <person name="Barry K.W."/>
            <person name="Condon B.J."/>
            <person name="Copeland A.C."/>
            <person name="Dhillon B."/>
            <person name="Glaser F."/>
            <person name="Hesse C.N."/>
            <person name="Kosti I."/>
            <person name="LaButti K."/>
            <person name="Lindquist E.A."/>
            <person name="Lucas S."/>
            <person name="Salamov A.A."/>
            <person name="Bradshaw R.E."/>
            <person name="Ciuffetti L."/>
            <person name="Hamelin R.C."/>
            <person name="Kema G.H.J."/>
            <person name="Lawrence C."/>
            <person name="Scott J.A."/>
            <person name="Spatafora J.W."/>
            <person name="Turgeon B.G."/>
            <person name="de Wit P.J.G.M."/>
            <person name="Zhong S."/>
            <person name="Goodwin S.B."/>
            <person name="Grigoriev I.V."/>
        </authorList>
    </citation>
    <scope>NUCLEOTIDE SEQUENCE [LARGE SCALE GENOMIC DNA]</scope>
    <source>
        <strain evidence="3">NZE10 / CBS 128990</strain>
    </source>
</reference>
<dbReference type="Proteomes" id="UP000016933">
    <property type="component" value="Unassembled WGS sequence"/>
</dbReference>
<organism evidence="2 3">
    <name type="scientific">Dothistroma septosporum (strain NZE10 / CBS 128990)</name>
    <name type="common">Red band needle blight fungus</name>
    <name type="synonym">Mycosphaerella pini</name>
    <dbReference type="NCBI Taxonomy" id="675120"/>
    <lineage>
        <taxon>Eukaryota</taxon>
        <taxon>Fungi</taxon>
        <taxon>Dikarya</taxon>
        <taxon>Ascomycota</taxon>
        <taxon>Pezizomycotina</taxon>
        <taxon>Dothideomycetes</taxon>
        <taxon>Dothideomycetidae</taxon>
        <taxon>Mycosphaerellales</taxon>
        <taxon>Mycosphaerellaceae</taxon>
        <taxon>Dothistroma</taxon>
    </lineage>
</organism>
<dbReference type="HOGENOM" id="CLU_1758758_0_0_1"/>
<proteinExistence type="predicted"/>
<keyword evidence="3" id="KW-1185">Reference proteome</keyword>
<evidence type="ECO:0000256" key="1">
    <source>
        <dbReference type="SAM" id="MobiDB-lite"/>
    </source>
</evidence>